<accession>A0A6C0DK03</accession>
<reference evidence="1" key="1">
    <citation type="journal article" date="2020" name="Nature">
        <title>Giant virus diversity and host interactions through global metagenomics.</title>
        <authorList>
            <person name="Schulz F."/>
            <person name="Roux S."/>
            <person name="Paez-Espino D."/>
            <person name="Jungbluth S."/>
            <person name="Walsh D.A."/>
            <person name="Denef V.J."/>
            <person name="McMahon K.D."/>
            <person name="Konstantinidis K.T."/>
            <person name="Eloe-Fadrosh E.A."/>
            <person name="Kyrpides N.C."/>
            <person name="Woyke T."/>
        </authorList>
    </citation>
    <scope>NUCLEOTIDE SEQUENCE</scope>
    <source>
        <strain evidence="1">GVMAG-M-3300023174-24</strain>
    </source>
</reference>
<organism evidence="1">
    <name type="scientific">viral metagenome</name>
    <dbReference type="NCBI Taxonomy" id="1070528"/>
    <lineage>
        <taxon>unclassified sequences</taxon>
        <taxon>metagenomes</taxon>
        <taxon>organismal metagenomes</taxon>
    </lineage>
</organism>
<dbReference type="EMBL" id="MN739632">
    <property type="protein sequence ID" value="QHT17256.1"/>
    <property type="molecule type" value="Genomic_DNA"/>
</dbReference>
<protein>
    <submittedName>
        <fullName evidence="1">Uncharacterized protein</fullName>
    </submittedName>
</protein>
<dbReference type="AlphaFoldDB" id="A0A6C0DK03"/>
<evidence type="ECO:0000313" key="1">
    <source>
        <dbReference type="EMBL" id="QHT17256.1"/>
    </source>
</evidence>
<name>A0A6C0DK03_9ZZZZ</name>
<proteinExistence type="predicted"/>
<sequence>MNNTNQVETLRQYIKTTKDDWNYITPIDFYNDYYLKKKGLLFD</sequence>